<feature type="region of interest" description="Disordered" evidence="3">
    <location>
        <begin position="475"/>
        <end position="523"/>
    </location>
</feature>
<evidence type="ECO:0000313" key="6">
    <source>
        <dbReference type="Proteomes" id="UP000323386"/>
    </source>
</evidence>
<proteinExistence type="predicted"/>
<dbReference type="InterPro" id="IPR001878">
    <property type="entry name" value="Znf_CCHC"/>
</dbReference>
<keyword evidence="6" id="KW-1185">Reference proteome</keyword>
<evidence type="ECO:0000256" key="2">
    <source>
        <dbReference type="SAM" id="Coils"/>
    </source>
</evidence>
<keyword evidence="1" id="KW-0479">Metal-binding</keyword>
<feature type="region of interest" description="Disordered" evidence="3">
    <location>
        <begin position="1"/>
        <end position="79"/>
    </location>
</feature>
<feature type="compositionally biased region" description="Low complexity" evidence="3">
    <location>
        <begin position="49"/>
        <end position="64"/>
    </location>
</feature>
<gene>
    <name evidence="5" type="ORF">PSFLO_01102</name>
</gene>
<dbReference type="Proteomes" id="UP000323386">
    <property type="component" value="Unassembled WGS sequence"/>
</dbReference>
<dbReference type="AlphaFoldDB" id="A0A5C3EX11"/>
<accession>A0A5C3EX11</accession>
<keyword evidence="1" id="KW-0863">Zinc-finger</keyword>
<feature type="region of interest" description="Disordered" evidence="3">
    <location>
        <begin position="143"/>
        <end position="175"/>
    </location>
</feature>
<organism evidence="5 6">
    <name type="scientific">Pseudozyma flocculosa</name>
    <dbReference type="NCBI Taxonomy" id="84751"/>
    <lineage>
        <taxon>Eukaryota</taxon>
        <taxon>Fungi</taxon>
        <taxon>Dikarya</taxon>
        <taxon>Basidiomycota</taxon>
        <taxon>Ustilaginomycotina</taxon>
        <taxon>Ustilaginomycetes</taxon>
        <taxon>Ustilaginales</taxon>
        <taxon>Ustilaginaceae</taxon>
        <taxon>Pseudozyma</taxon>
    </lineage>
</organism>
<name>A0A5C3EX11_9BASI</name>
<feature type="compositionally biased region" description="Polar residues" evidence="3">
    <location>
        <begin position="148"/>
        <end position="161"/>
    </location>
</feature>
<evidence type="ECO:0000256" key="3">
    <source>
        <dbReference type="SAM" id="MobiDB-lite"/>
    </source>
</evidence>
<feature type="coiled-coil region" evidence="2">
    <location>
        <begin position="204"/>
        <end position="235"/>
    </location>
</feature>
<dbReference type="GO" id="GO:0008270">
    <property type="term" value="F:zinc ion binding"/>
    <property type="evidence" value="ECO:0007669"/>
    <property type="project" value="UniProtKB-KW"/>
</dbReference>
<evidence type="ECO:0000259" key="4">
    <source>
        <dbReference type="PROSITE" id="PS50158"/>
    </source>
</evidence>
<dbReference type="GO" id="GO:0003676">
    <property type="term" value="F:nucleic acid binding"/>
    <property type="evidence" value="ECO:0007669"/>
    <property type="project" value="InterPro"/>
</dbReference>
<keyword evidence="2" id="KW-0175">Coiled coil</keyword>
<evidence type="ECO:0000313" key="5">
    <source>
        <dbReference type="EMBL" id="SPO35631.1"/>
    </source>
</evidence>
<evidence type="ECO:0000256" key="1">
    <source>
        <dbReference type="PROSITE-ProRule" id="PRU00047"/>
    </source>
</evidence>
<feature type="compositionally biased region" description="Pro residues" evidence="3">
    <location>
        <begin position="500"/>
        <end position="520"/>
    </location>
</feature>
<reference evidence="5 6" key="1">
    <citation type="submission" date="2018-03" db="EMBL/GenBank/DDBJ databases">
        <authorList>
            <person name="Guldener U."/>
        </authorList>
    </citation>
    <scope>NUCLEOTIDE SEQUENCE [LARGE SCALE GENOMIC DNA]</scope>
    <source>
        <strain evidence="5 6">DAOM196992</strain>
    </source>
</reference>
<protein>
    <recommendedName>
        <fullName evidence="4">CCHC-type domain-containing protein</fullName>
    </recommendedName>
</protein>
<dbReference type="PROSITE" id="PS50158">
    <property type="entry name" value="ZF_CCHC"/>
    <property type="match status" value="1"/>
</dbReference>
<keyword evidence="1" id="KW-0862">Zinc</keyword>
<sequence>MQRSSSPLTPLPSETPSPALSSPRPTLQRAQTSPGRIRVTDNEAEATAEAEAAALAPLLRAPRPATRKREYASISRPPPLVFNPVDHSTRPVARLPAPRLPASRLPSYGSSQAVAAVATPSRLSPVPLPEARLSTLELAASIPLPPSYHSTPAPTTSTLSEPPSLRSREPTGQSTLSIVSTASLPGAPFPLDSRTFRHLRREAFQATKEALRAAQLELNRVMAKYEDRLERERERDRLSFGGMPAPYRGKPVEQPARKWLRQFELYCLDRKYDDDGKKALVFKLLMEDDAETWFDGLDVSTQASFQALEREFLSKYGDEAIDGYSFGAFLRFQSKAAELSKYDIIKDKKGYDKLLDEIAAADRRVSNKHVVQGFRAEHLIHGLPRAVRQTVALPGTTTNVADVVAAMRKVNHPQLMEAIDEERKIGRIGELERIEESWDYVKRTADKYAEVEVDVDQMRHFWQQSAPVLVPAQRRIGDGSYPSQPNGPPAPYNGVGPSYRPSPPRQRPAPYPPSPTPSPTRPLASLSARERLAVLLRNGQSTHPDTPDGHRVYEQKKAAYQQRHPRTVSRPTTEDEFPLAPGTEPADGTECHRCGHRGHQQASCTGTPLTQAEISFRNDLGRDINYARRALGLPSGN</sequence>
<feature type="domain" description="CCHC-type" evidence="4">
    <location>
        <begin position="591"/>
        <end position="604"/>
    </location>
</feature>
<dbReference type="EMBL" id="OOIP01000002">
    <property type="protein sequence ID" value="SPO35631.1"/>
    <property type="molecule type" value="Genomic_DNA"/>
</dbReference>
<feature type="region of interest" description="Disordered" evidence="3">
    <location>
        <begin position="558"/>
        <end position="580"/>
    </location>
</feature>
<feature type="compositionally biased region" description="Polar residues" evidence="3">
    <location>
        <begin position="24"/>
        <end position="34"/>
    </location>
</feature>